<dbReference type="Proteomes" id="UP000190044">
    <property type="component" value="Unassembled WGS sequence"/>
</dbReference>
<keyword evidence="2" id="KW-1185">Reference proteome</keyword>
<protein>
    <recommendedName>
        <fullName evidence="3">Heavy-metal-associated domain-containing protein</fullName>
    </recommendedName>
</protein>
<evidence type="ECO:0008006" key="3">
    <source>
        <dbReference type="Google" id="ProtNLM"/>
    </source>
</evidence>
<accession>A0A1T5C8G2</accession>
<name>A0A1T5C8G2_9SPHN</name>
<dbReference type="RefSeq" id="WP_245798679.1">
    <property type="nucleotide sequence ID" value="NZ_FUYP01000009.1"/>
</dbReference>
<dbReference type="AlphaFoldDB" id="A0A1T5C8G2"/>
<evidence type="ECO:0000313" key="2">
    <source>
        <dbReference type="Proteomes" id="UP000190044"/>
    </source>
</evidence>
<evidence type="ECO:0000313" key="1">
    <source>
        <dbReference type="EMBL" id="SKB55679.1"/>
    </source>
</evidence>
<proteinExistence type="predicted"/>
<organism evidence="1 2">
    <name type="scientific">Sphingopyxis flava</name>
    <dbReference type="NCBI Taxonomy" id="1507287"/>
    <lineage>
        <taxon>Bacteria</taxon>
        <taxon>Pseudomonadati</taxon>
        <taxon>Pseudomonadota</taxon>
        <taxon>Alphaproteobacteria</taxon>
        <taxon>Sphingomonadales</taxon>
        <taxon>Sphingomonadaceae</taxon>
        <taxon>Sphingopyxis</taxon>
    </lineage>
</organism>
<reference evidence="2" key="1">
    <citation type="submission" date="2017-02" db="EMBL/GenBank/DDBJ databases">
        <authorList>
            <person name="Varghese N."/>
            <person name="Submissions S."/>
        </authorList>
    </citation>
    <scope>NUCLEOTIDE SEQUENCE [LARGE SCALE GENOMIC DNA]</scope>
    <source>
        <strain evidence="2">R11H</strain>
    </source>
</reference>
<sequence length="427" mass="45923">MKDVMISALSLRFARPIDPAAPSRDWRWLAFFGLLLAILAAGVVEGQIARGDRGITPINSSGDFLTSGIKVDVTGTDADDAREKGWREAQRKGWAQLYRKTNGSDGPQLSDSVLDGIVTAIVVESEQIGPRRYVATLGVQFDRVRAGQILGVSGRTLRSPPLLVIPVYSIDGIPQVFEQRSEWQRAWAEYNTGQSAVDYVRTAGTGADTLLLNAGQTGRRGRVWWRVILDQYGAADVLMPTARIEYSYPGGPITGHFAARFGPNNRLIETFAMTGPSVKALPDMMEKAVARMDRIYTEALAAGILQTDRYLVLEKPVEKEDLPAEALPTEDSALPGEIDASVPTTVPVGAASFNVQYASPDVESVSATERNVAAIAGVQSASTISLALGGTSVMRVAFRGDIAALKAALEARGYTVQQGGNTLRISR</sequence>
<dbReference type="EMBL" id="FUYP01000009">
    <property type="protein sequence ID" value="SKB55679.1"/>
    <property type="molecule type" value="Genomic_DNA"/>
</dbReference>
<gene>
    <name evidence="1" type="ORF">SAMN06295937_100931</name>
</gene>